<dbReference type="GO" id="GO:0016020">
    <property type="term" value="C:membrane"/>
    <property type="evidence" value="ECO:0007669"/>
    <property type="project" value="UniProtKB-SubCell"/>
</dbReference>
<dbReference type="PRINTS" id="PR00237">
    <property type="entry name" value="GPCRRHODOPSN"/>
</dbReference>
<dbReference type="Proteomes" id="UP001233172">
    <property type="component" value="Unassembled WGS sequence"/>
</dbReference>
<sequence length="1082" mass="120940">MNRSYVKPQRFNRLRDRNKQSKTTGSESLASQFSMAIQSNVSKNYTPAEIEEYLSMLQEKSTLAFIPTLVYLSLLIVVGSIGEIYDMFHIWTFQLPVECQIRMYLNGLLVFSSAFLLVAIATTRYKMVCRPFEKQVSLTQSKYICGLVVLISSVISIPHGLIHGSQTRKTPEPNIEGHYCQVDDFYYPTVWPTLNSAFFVLLFVSCSSVIIYFYICIGNTSWRQNEDEITSPSLSETGQTKDGCISSDRSLCDRIEIEKSRLLSSYLQMALLHNKSYNYTPEEILEYLLVLQHQSTLAYIPTFIFLSFLAMVGIPGNCLVIAVYITKMTMKPLSVFIISMAVIDLMTCTFILPVEIYILLHSYDFTSVLGCQLCTTVTYMYFHIGIKVKSQRNKFQKRTRSRLSHIECELTEGSLVQANTDIHSHHTTAVASSIVDLSCISKDGTGIDIMGDHNFAIENDSIENVLQTGNESDVPVNCPNIMSEGKHVSINCPNIMSEGKHVSINCPNIMSEGKHVSINCPNIMSEGKHLSINDCIVSNVVMTSQNSPESSKPRLSEKIKIIEPIVLINNQDNRGGSGASALPKTTTNDTKFNGFGQEEVVELQLFPKQKLMTLNSMDVARRSATNISKNITDDERKLYLSVLQQESTIAYIPTIVYLILLAVVGIPGNCLVLVVYLTKMTMKPLSTFIISMAVLDLVTCTLILPGEIFHLLHVWDFTEPLICQIYEFLSALLVISSGLMLVAIAMIRYMMICHSFKKQVTLTHAKCICSLNIFIATVVSIPHGILQGKHSRLTQHPNIVGYYCQVDDSYVETIWPSLNSAFFFLLFFLTSCTVTFCYVRIGCAIRGHGKNVNQRSSSPAATKAAKAVTKTDTAVKATGSQTDESRSTYGDTSESVVANETINYSASASIYRAYDTTAELVPSVTLEVDDINTKIISHNSNYSAEETISTDKISKDDCSTDKMCLDNIVSKQTFDAATPGDGKQVRSFKIRRKHLIRTHLMMITVTLVFFLGFLPFLGLNVLLAVSPETVASLQGWPLAMYQLFYDSIFVNSAANPIIFSLLDKKFKNICIKMFKNKHERRG</sequence>
<gene>
    <name evidence="10" type="ORF">Bpfe_025423</name>
</gene>
<feature type="transmembrane region" description="Helical" evidence="8">
    <location>
        <begin position="143"/>
        <end position="162"/>
    </location>
</feature>
<dbReference type="Pfam" id="PF00001">
    <property type="entry name" value="7tm_1"/>
    <property type="match status" value="2"/>
</dbReference>
<feature type="transmembrane region" description="Helical" evidence="8">
    <location>
        <begin position="63"/>
        <end position="81"/>
    </location>
</feature>
<feature type="transmembrane region" description="Helical" evidence="8">
    <location>
        <begin position="821"/>
        <end position="841"/>
    </location>
</feature>
<evidence type="ECO:0000259" key="9">
    <source>
        <dbReference type="PROSITE" id="PS50262"/>
    </source>
</evidence>
<comment type="caution">
    <text evidence="10">The sequence shown here is derived from an EMBL/GenBank/DDBJ whole genome shotgun (WGS) entry which is preliminary data.</text>
</comment>
<feature type="transmembrane region" description="Helical" evidence="8">
    <location>
        <begin position="196"/>
        <end position="215"/>
    </location>
</feature>
<evidence type="ECO:0000313" key="11">
    <source>
        <dbReference type="Proteomes" id="UP001233172"/>
    </source>
</evidence>
<feature type="transmembrane region" description="Helical" evidence="8">
    <location>
        <begin position="1043"/>
        <end position="1062"/>
    </location>
</feature>
<evidence type="ECO:0000256" key="1">
    <source>
        <dbReference type="ARBA" id="ARBA00004141"/>
    </source>
</evidence>
<evidence type="ECO:0000256" key="2">
    <source>
        <dbReference type="ARBA" id="ARBA00022692"/>
    </source>
</evidence>
<dbReference type="SUPFAM" id="SSF81321">
    <property type="entry name" value="Family A G protein-coupled receptor-like"/>
    <property type="match status" value="3"/>
</dbReference>
<evidence type="ECO:0000256" key="7">
    <source>
        <dbReference type="ARBA" id="ARBA00023224"/>
    </source>
</evidence>
<evidence type="ECO:0000256" key="3">
    <source>
        <dbReference type="ARBA" id="ARBA00022989"/>
    </source>
</evidence>
<dbReference type="GO" id="GO:0004930">
    <property type="term" value="F:G protein-coupled receptor activity"/>
    <property type="evidence" value="ECO:0007669"/>
    <property type="project" value="UniProtKB-KW"/>
</dbReference>
<evidence type="ECO:0000256" key="5">
    <source>
        <dbReference type="ARBA" id="ARBA00023136"/>
    </source>
</evidence>
<feature type="transmembrane region" description="Helical" evidence="8">
    <location>
        <begin position="101"/>
        <end position="122"/>
    </location>
</feature>
<dbReference type="PANTHER" id="PTHR24238">
    <property type="entry name" value="G-PROTEIN COUPLED RECEPTOR"/>
    <property type="match status" value="1"/>
</dbReference>
<dbReference type="InterPro" id="IPR017452">
    <property type="entry name" value="GPCR_Rhodpsn_7TM"/>
</dbReference>
<evidence type="ECO:0000256" key="8">
    <source>
        <dbReference type="SAM" id="Phobius"/>
    </source>
</evidence>
<feature type="transmembrane region" description="Helical" evidence="8">
    <location>
        <begin position="725"/>
        <end position="747"/>
    </location>
</feature>
<feature type="transmembrane region" description="Helical" evidence="8">
    <location>
        <begin position="303"/>
        <end position="325"/>
    </location>
</feature>
<accession>A0AAD8AZF8</accession>
<keyword evidence="3 8" id="KW-1133">Transmembrane helix</keyword>
<evidence type="ECO:0000256" key="6">
    <source>
        <dbReference type="ARBA" id="ARBA00023170"/>
    </source>
</evidence>
<proteinExistence type="predicted"/>
<dbReference type="PANTHER" id="PTHR24238:SF47">
    <property type="entry name" value="ECDYSTEROIDS_DOPAMINE RECEPTOR-RELATED"/>
    <property type="match status" value="1"/>
</dbReference>
<dbReference type="InterPro" id="IPR000276">
    <property type="entry name" value="GPCR_Rhodpsn"/>
</dbReference>
<feature type="transmembrane region" description="Helical" evidence="8">
    <location>
        <begin position="337"/>
        <end position="360"/>
    </location>
</feature>
<feature type="transmembrane region" description="Helical" evidence="8">
    <location>
        <begin position="655"/>
        <end position="678"/>
    </location>
</feature>
<dbReference type="Gene3D" id="1.20.1070.10">
    <property type="entry name" value="Rhodopsin 7-helix transmembrane proteins"/>
    <property type="match status" value="4"/>
</dbReference>
<evidence type="ECO:0000256" key="4">
    <source>
        <dbReference type="ARBA" id="ARBA00023040"/>
    </source>
</evidence>
<dbReference type="PROSITE" id="PS50262">
    <property type="entry name" value="G_PROTEIN_RECEP_F1_2"/>
    <property type="match status" value="2"/>
</dbReference>
<dbReference type="AlphaFoldDB" id="A0AAD8AZF8"/>
<evidence type="ECO:0000313" key="10">
    <source>
        <dbReference type="EMBL" id="KAK0045151.1"/>
    </source>
</evidence>
<organism evidence="10 11">
    <name type="scientific">Biomphalaria pfeifferi</name>
    <name type="common">Bloodfluke planorb</name>
    <name type="synonym">Freshwater snail</name>
    <dbReference type="NCBI Taxonomy" id="112525"/>
    <lineage>
        <taxon>Eukaryota</taxon>
        <taxon>Metazoa</taxon>
        <taxon>Spiralia</taxon>
        <taxon>Lophotrochozoa</taxon>
        <taxon>Mollusca</taxon>
        <taxon>Gastropoda</taxon>
        <taxon>Heterobranchia</taxon>
        <taxon>Euthyneura</taxon>
        <taxon>Panpulmonata</taxon>
        <taxon>Hygrophila</taxon>
        <taxon>Lymnaeoidea</taxon>
        <taxon>Planorbidae</taxon>
        <taxon>Biomphalaria</taxon>
    </lineage>
</organism>
<protein>
    <submittedName>
        <fullName evidence="10">Olfactory receptor 5K2</fullName>
    </submittedName>
</protein>
<name>A0AAD8AZF8_BIOPF</name>
<keyword evidence="4" id="KW-0297">G-protein coupled receptor</keyword>
<feature type="transmembrane region" description="Helical" evidence="8">
    <location>
        <begin position="768"/>
        <end position="786"/>
    </location>
</feature>
<keyword evidence="2 8" id="KW-0812">Transmembrane</keyword>
<feature type="domain" description="G-protein coupled receptors family 1 profile" evidence="9">
    <location>
        <begin position="668"/>
        <end position="1059"/>
    </location>
</feature>
<keyword evidence="5 8" id="KW-0472">Membrane</keyword>
<feature type="transmembrane region" description="Helical" evidence="8">
    <location>
        <begin position="685"/>
        <end position="705"/>
    </location>
</feature>
<dbReference type="EMBL" id="JASAOG010000185">
    <property type="protein sequence ID" value="KAK0045151.1"/>
    <property type="molecule type" value="Genomic_DNA"/>
</dbReference>
<feature type="transmembrane region" description="Helical" evidence="8">
    <location>
        <begin position="1000"/>
        <end position="1023"/>
    </location>
</feature>
<reference evidence="10" key="1">
    <citation type="journal article" date="2023" name="PLoS Negl. Trop. Dis.">
        <title>A genome sequence for Biomphalaria pfeifferi, the major vector snail for the human-infecting parasite Schistosoma mansoni.</title>
        <authorList>
            <person name="Bu L."/>
            <person name="Lu L."/>
            <person name="Laidemitt M.R."/>
            <person name="Zhang S.M."/>
            <person name="Mutuku M."/>
            <person name="Mkoji G."/>
            <person name="Steinauer M."/>
            <person name="Loker E.S."/>
        </authorList>
    </citation>
    <scope>NUCLEOTIDE SEQUENCE</scope>
    <source>
        <strain evidence="10">KasaAsao</strain>
    </source>
</reference>
<keyword evidence="6 10" id="KW-0675">Receptor</keyword>
<dbReference type="CDD" id="cd00637">
    <property type="entry name" value="7tm_classA_rhodopsin-like"/>
    <property type="match status" value="2"/>
</dbReference>
<keyword evidence="11" id="KW-1185">Reference proteome</keyword>
<keyword evidence="7" id="KW-0807">Transducer</keyword>
<feature type="transmembrane region" description="Helical" evidence="8">
    <location>
        <begin position="367"/>
        <end position="386"/>
    </location>
</feature>
<reference evidence="10" key="2">
    <citation type="submission" date="2023-04" db="EMBL/GenBank/DDBJ databases">
        <authorList>
            <person name="Bu L."/>
            <person name="Lu L."/>
            <person name="Laidemitt M.R."/>
            <person name="Zhang S.M."/>
            <person name="Mutuku M."/>
            <person name="Mkoji G."/>
            <person name="Steinauer M."/>
            <person name="Loker E.S."/>
        </authorList>
    </citation>
    <scope>NUCLEOTIDE SEQUENCE</scope>
    <source>
        <strain evidence="10">KasaAsao</strain>
        <tissue evidence="10">Whole Snail</tissue>
    </source>
</reference>
<feature type="domain" description="G-protein coupled receptors family 1 profile" evidence="9">
    <location>
        <begin position="39"/>
        <end position="352"/>
    </location>
</feature>
<comment type="subcellular location">
    <subcellularLocation>
        <location evidence="1">Membrane</location>
        <topology evidence="1">Multi-pass membrane protein</topology>
    </subcellularLocation>
</comment>